<gene>
    <name evidence="1" type="ORF">RJ641_036159</name>
</gene>
<dbReference type="EMBL" id="JBAMMX010000009">
    <property type="protein sequence ID" value="KAK6933265.1"/>
    <property type="molecule type" value="Genomic_DNA"/>
</dbReference>
<organism evidence="1 2">
    <name type="scientific">Dillenia turbinata</name>
    <dbReference type="NCBI Taxonomy" id="194707"/>
    <lineage>
        <taxon>Eukaryota</taxon>
        <taxon>Viridiplantae</taxon>
        <taxon>Streptophyta</taxon>
        <taxon>Embryophyta</taxon>
        <taxon>Tracheophyta</taxon>
        <taxon>Spermatophyta</taxon>
        <taxon>Magnoliopsida</taxon>
        <taxon>eudicotyledons</taxon>
        <taxon>Gunneridae</taxon>
        <taxon>Pentapetalae</taxon>
        <taxon>Dilleniales</taxon>
        <taxon>Dilleniaceae</taxon>
        <taxon>Dillenia</taxon>
    </lineage>
</organism>
<proteinExistence type="predicted"/>
<reference evidence="1 2" key="1">
    <citation type="submission" date="2023-12" db="EMBL/GenBank/DDBJ databases">
        <title>A high-quality genome assembly for Dillenia turbinata (Dilleniales).</title>
        <authorList>
            <person name="Chanderbali A."/>
        </authorList>
    </citation>
    <scope>NUCLEOTIDE SEQUENCE [LARGE SCALE GENOMIC DNA]</scope>
    <source>
        <strain evidence="1">LSX21</strain>
        <tissue evidence="1">Leaf</tissue>
    </source>
</reference>
<evidence type="ECO:0000313" key="1">
    <source>
        <dbReference type="EMBL" id="KAK6933265.1"/>
    </source>
</evidence>
<evidence type="ECO:0000313" key="2">
    <source>
        <dbReference type="Proteomes" id="UP001370490"/>
    </source>
</evidence>
<name>A0AAN8VFE8_9MAGN</name>
<comment type="caution">
    <text evidence="1">The sequence shown here is derived from an EMBL/GenBank/DDBJ whole genome shotgun (WGS) entry which is preliminary data.</text>
</comment>
<keyword evidence="2" id="KW-1185">Reference proteome</keyword>
<dbReference type="AlphaFoldDB" id="A0AAN8VFE8"/>
<accession>A0AAN8VFE8</accession>
<sequence length="195" mass="22104">MVEEIGECADFHVYVVVIGMVIRMGVCSHFRNNLYNMHQSTDLRVKGCSSVSACEIISLRKHKVWGEREREREAVDLQPALDPTFSSGTKKATRCTLRSSRILFISHPLFQNNEKRKRKLSHISPSFPPSLSLKLAHSGGSLLAKNPNQLVTLGMFTRETLLRKRPAYELFYVSELLQIDLGIAENGHNDHQKSN</sequence>
<protein>
    <submittedName>
        <fullName evidence="1">Uncharacterized protein</fullName>
    </submittedName>
</protein>
<dbReference type="Proteomes" id="UP001370490">
    <property type="component" value="Unassembled WGS sequence"/>
</dbReference>